<gene>
    <name evidence="2" type="ORF">A1Q1_02646</name>
</gene>
<feature type="compositionally biased region" description="Basic and acidic residues" evidence="1">
    <location>
        <begin position="368"/>
        <end position="387"/>
    </location>
</feature>
<dbReference type="VEuPathDB" id="FungiDB:A1Q1_02646"/>
<sequence>MSEQRRSSSPLSSASPSPVQEPTANGDPPPAPLHLGPAADILDNDNDEGDLVGGSSPTTLTEPLTDSELTDDEDDVDDVPQQADGTAEEPGNDAQDEEEADAPAPEDTADETPVGKRPSKRQASPSPSLTPPPPSDPPHNDNLPSSPMDKEGDDDDEPMLEEGAEEDPETAPAEPVVKEEESHPADDEPEADGDITMRAEDNEEAADDAEGTITAAVTENEADVEDAAEPEEEPAADEEEAAAEVEVEASAAPSRASGHHSSHAPGPSTAAIRAMVALEVKFAALRDRLYVERLEEAAKEEEMILNEARRERLHEIALRRYEESLADLKIWRDVETKISWQTWTRDQMHWEEFEQTWSKRRRLAREKNEIETPKVQRPVPKVEKPPKPFDWSPGPVPSRLTTEQGLADLSAIDAARQQQQQQQLSRHASPAMYGGYAGPSTSAYGYQAPGQHPASHLHIDDDPRRHHHYSAPVQVPRQQHRQMQPNVQAEPSAPSRSVASSSSSLPQSGPSRKTLGTEAFAVPRREVVPQTNGGGDKQHVNGHSQQPLGGGHGPSSQPSLGGDVKPSIQGSQQGGSGGERANASARFPGLADYLSGSATPPQNSFQHHLLNSSAAQNAGSKGAPAPPAMSASSGAPGALSSSSLGGISRMWMA</sequence>
<dbReference type="KEGG" id="tasa:A1Q1_02646"/>
<feature type="compositionally biased region" description="Polar residues" evidence="1">
    <location>
        <begin position="596"/>
        <end position="617"/>
    </location>
</feature>
<feature type="compositionally biased region" description="Low complexity" evidence="1">
    <location>
        <begin position="618"/>
        <end position="646"/>
    </location>
</feature>
<comment type="caution">
    <text evidence="2">The sequence shown here is derived from an EMBL/GenBank/DDBJ whole genome shotgun (WGS) entry which is preliminary data.</text>
</comment>
<dbReference type="AlphaFoldDB" id="J5QP27"/>
<evidence type="ECO:0000313" key="3">
    <source>
        <dbReference type="Proteomes" id="UP000002748"/>
    </source>
</evidence>
<feature type="compositionally biased region" description="Acidic residues" evidence="1">
    <location>
        <begin position="201"/>
        <end position="210"/>
    </location>
</feature>
<feature type="compositionally biased region" description="Pro residues" evidence="1">
    <location>
        <begin position="128"/>
        <end position="137"/>
    </location>
</feature>
<reference evidence="2 3" key="1">
    <citation type="journal article" date="2012" name="Eukaryot. Cell">
        <title>Draft genome sequence of CBS 2479, the standard type strain of Trichosporon asahii.</title>
        <authorList>
            <person name="Yang R.Y."/>
            <person name="Li H.T."/>
            <person name="Zhu H."/>
            <person name="Zhou G.P."/>
            <person name="Wang M."/>
            <person name="Wang L."/>
        </authorList>
    </citation>
    <scope>NUCLEOTIDE SEQUENCE [LARGE SCALE GENOMIC DNA]</scope>
    <source>
        <strain evidence="3">ATCC 90039 / CBS 2479 / JCM 2466 / KCTC 7840 / NCYC 2677 / UAMH 7654</strain>
    </source>
</reference>
<organism evidence="2 3">
    <name type="scientific">Trichosporon asahii var. asahii (strain ATCC 90039 / CBS 2479 / JCM 2466 / KCTC 7840 / NBRC 103889/ NCYC 2677 / UAMH 7654)</name>
    <name type="common">Yeast</name>
    <dbReference type="NCBI Taxonomy" id="1186058"/>
    <lineage>
        <taxon>Eukaryota</taxon>
        <taxon>Fungi</taxon>
        <taxon>Dikarya</taxon>
        <taxon>Basidiomycota</taxon>
        <taxon>Agaricomycotina</taxon>
        <taxon>Tremellomycetes</taxon>
        <taxon>Trichosporonales</taxon>
        <taxon>Trichosporonaceae</taxon>
        <taxon>Trichosporon</taxon>
    </lineage>
</organism>
<protein>
    <submittedName>
        <fullName evidence="2">Uncharacterized protein</fullName>
    </submittedName>
</protein>
<dbReference type="RefSeq" id="XP_014179382.1">
    <property type="nucleotide sequence ID" value="XM_014323907.1"/>
</dbReference>
<dbReference type="OrthoDB" id="20886at2759"/>
<feature type="compositionally biased region" description="Acidic residues" evidence="1">
    <location>
        <begin position="68"/>
        <end position="78"/>
    </location>
</feature>
<dbReference type="Proteomes" id="UP000002748">
    <property type="component" value="Unassembled WGS sequence"/>
</dbReference>
<proteinExistence type="predicted"/>
<dbReference type="HOGENOM" id="CLU_419893_0_0_1"/>
<feature type="compositionally biased region" description="Low complexity" evidence="1">
    <location>
        <begin position="55"/>
        <end position="67"/>
    </location>
</feature>
<dbReference type="EMBL" id="ALBS01000206">
    <property type="protein sequence ID" value="EJT48363.1"/>
    <property type="molecule type" value="Genomic_DNA"/>
</dbReference>
<feature type="compositionally biased region" description="Low complexity" evidence="1">
    <location>
        <begin position="7"/>
        <end position="18"/>
    </location>
</feature>
<feature type="region of interest" description="Disordered" evidence="1">
    <location>
        <begin position="368"/>
        <end position="401"/>
    </location>
</feature>
<feature type="compositionally biased region" description="Acidic residues" evidence="1">
    <location>
        <begin position="220"/>
        <end position="247"/>
    </location>
</feature>
<name>J5QP27_TRIAS</name>
<accession>J5QP27</accession>
<feature type="compositionally biased region" description="Acidic residues" evidence="1">
    <location>
        <begin position="86"/>
        <end position="101"/>
    </location>
</feature>
<feature type="compositionally biased region" description="Acidic residues" evidence="1">
    <location>
        <begin position="151"/>
        <end position="169"/>
    </location>
</feature>
<feature type="region of interest" description="Disordered" evidence="1">
    <location>
        <begin position="1"/>
        <end position="268"/>
    </location>
</feature>
<dbReference type="GeneID" id="25986159"/>
<feature type="compositionally biased region" description="Basic and acidic residues" evidence="1">
    <location>
        <begin position="176"/>
        <end position="186"/>
    </location>
</feature>
<feature type="region of interest" description="Disordered" evidence="1">
    <location>
        <begin position="414"/>
        <end position="653"/>
    </location>
</feature>
<evidence type="ECO:0000313" key="2">
    <source>
        <dbReference type="EMBL" id="EJT48363.1"/>
    </source>
</evidence>
<feature type="compositionally biased region" description="Low complexity" evidence="1">
    <location>
        <begin position="489"/>
        <end position="511"/>
    </location>
</feature>
<evidence type="ECO:0000256" key="1">
    <source>
        <dbReference type="SAM" id="MobiDB-lite"/>
    </source>
</evidence>